<reference evidence="1 2" key="2">
    <citation type="journal article" date="2017" name="Nature">
        <title>The Apostasia genome and the evolution of orchids.</title>
        <authorList>
            <person name="Zhang G.Q."/>
            <person name="Liu K.W."/>
            <person name="Li Z."/>
            <person name="Lohaus R."/>
            <person name="Hsiao Y.Y."/>
            <person name="Niu S.C."/>
            <person name="Wang J.Y."/>
            <person name="Lin Y.C."/>
            <person name="Xu Q."/>
            <person name="Chen L.J."/>
            <person name="Yoshida K."/>
            <person name="Fujiwara S."/>
            <person name="Wang Z.W."/>
            <person name="Zhang Y.Q."/>
            <person name="Mitsuda N."/>
            <person name="Wang M."/>
            <person name="Liu G.H."/>
            <person name="Pecoraro L."/>
            <person name="Huang H.X."/>
            <person name="Xiao X.J."/>
            <person name="Lin M."/>
            <person name="Wu X.Y."/>
            <person name="Wu W.L."/>
            <person name="Chen Y.Y."/>
            <person name="Chang S.B."/>
            <person name="Sakamoto S."/>
            <person name="Ohme-Takagi M."/>
            <person name="Yagi M."/>
            <person name="Zeng S.J."/>
            <person name="Shen C.Y."/>
            <person name="Yeh C.M."/>
            <person name="Luo Y.B."/>
            <person name="Tsai W.C."/>
            <person name="Van de Peer Y."/>
            <person name="Liu Z.J."/>
        </authorList>
    </citation>
    <scope>NUCLEOTIDE SEQUENCE [LARGE SCALE GENOMIC DNA]</scope>
    <source>
        <tissue evidence="1">The whole plant</tissue>
    </source>
</reference>
<evidence type="ECO:0000313" key="1">
    <source>
        <dbReference type="EMBL" id="PKU61036.1"/>
    </source>
</evidence>
<organism evidence="1 2">
    <name type="scientific">Dendrobium catenatum</name>
    <dbReference type="NCBI Taxonomy" id="906689"/>
    <lineage>
        <taxon>Eukaryota</taxon>
        <taxon>Viridiplantae</taxon>
        <taxon>Streptophyta</taxon>
        <taxon>Embryophyta</taxon>
        <taxon>Tracheophyta</taxon>
        <taxon>Spermatophyta</taxon>
        <taxon>Magnoliopsida</taxon>
        <taxon>Liliopsida</taxon>
        <taxon>Asparagales</taxon>
        <taxon>Orchidaceae</taxon>
        <taxon>Epidendroideae</taxon>
        <taxon>Malaxideae</taxon>
        <taxon>Dendrobiinae</taxon>
        <taxon>Dendrobium</taxon>
    </lineage>
</organism>
<reference evidence="1 2" key="1">
    <citation type="journal article" date="2016" name="Sci. Rep.">
        <title>The Dendrobium catenatum Lindl. genome sequence provides insights into polysaccharide synthase, floral development and adaptive evolution.</title>
        <authorList>
            <person name="Zhang G.Q."/>
            <person name="Xu Q."/>
            <person name="Bian C."/>
            <person name="Tsai W.C."/>
            <person name="Yeh C.M."/>
            <person name="Liu K.W."/>
            <person name="Yoshida K."/>
            <person name="Zhang L.S."/>
            <person name="Chang S.B."/>
            <person name="Chen F."/>
            <person name="Shi Y."/>
            <person name="Su Y.Y."/>
            <person name="Zhang Y.Q."/>
            <person name="Chen L.J."/>
            <person name="Yin Y."/>
            <person name="Lin M."/>
            <person name="Huang H."/>
            <person name="Deng H."/>
            <person name="Wang Z.W."/>
            <person name="Zhu S.L."/>
            <person name="Zhao X."/>
            <person name="Deng C."/>
            <person name="Niu S.C."/>
            <person name="Huang J."/>
            <person name="Wang M."/>
            <person name="Liu G.H."/>
            <person name="Yang H.J."/>
            <person name="Xiao X.J."/>
            <person name="Hsiao Y.Y."/>
            <person name="Wu W.L."/>
            <person name="Chen Y.Y."/>
            <person name="Mitsuda N."/>
            <person name="Ohme-Takagi M."/>
            <person name="Luo Y.B."/>
            <person name="Van de Peer Y."/>
            <person name="Liu Z.J."/>
        </authorList>
    </citation>
    <scope>NUCLEOTIDE SEQUENCE [LARGE SCALE GENOMIC DNA]</scope>
    <source>
        <tissue evidence="1">The whole plant</tissue>
    </source>
</reference>
<dbReference type="AlphaFoldDB" id="A0A2I0VCA6"/>
<proteinExistence type="predicted"/>
<gene>
    <name evidence="1" type="ORF">MA16_Dca022967</name>
</gene>
<protein>
    <submittedName>
        <fullName evidence="1">Uncharacterized protein</fullName>
    </submittedName>
</protein>
<name>A0A2I0VCA6_9ASPA</name>
<accession>A0A2I0VCA6</accession>
<sequence>MVQNSWFRKTPIDDSYLHLDNFLQICATFKYNGVNYDVIRLRLFLFSPKGKAKMLLNSLPSSSIIT</sequence>
<evidence type="ECO:0000313" key="2">
    <source>
        <dbReference type="Proteomes" id="UP000233837"/>
    </source>
</evidence>
<dbReference type="Proteomes" id="UP000233837">
    <property type="component" value="Unassembled WGS sequence"/>
</dbReference>
<dbReference type="EMBL" id="KZ503851">
    <property type="protein sequence ID" value="PKU61036.1"/>
    <property type="molecule type" value="Genomic_DNA"/>
</dbReference>
<keyword evidence="2" id="KW-1185">Reference proteome</keyword>